<dbReference type="OrthoDB" id="5637493at2"/>
<reference evidence="2 3" key="1">
    <citation type="submission" date="2016-10" db="EMBL/GenBank/DDBJ databases">
        <authorList>
            <person name="de Groot N.N."/>
        </authorList>
    </citation>
    <scope>NUCLEOTIDE SEQUENCE [LARGE SCALE GENOMIC DNA]</scope>
    <source>
        <strain evidence="2 3">DSM 16957</strain>
    </source>
</reference>
<dbReference type="Proteomes" id="UP000199603">
    <property type="component" value="Unassembled WGS sequence"/>
</dbReference>
<keyword evidence="3" id="KW-1185">Reference proteome</keyword>
<dbReference type="STRING" id="265719.SAMN04488509_102170"/>
<protein>
    <recommendedName>
        <fullName evidence="4">Membrane domain of glycerophosphoryl diester phosphodiesterase</fullName>
    </recommendedName>
</protein>
<sequence>MFERFARSWSLIKASASVLRQDKELLLFPLLSSIATLLVTAAFVLPALGLGALDGLQRMDEQGLPPLAYVLAFLFYLSQYFVIFFFNTALVGAAMIRLQGGDPTLGDGLRIAGGKLGAIFGYALIAATVGMLLRAIQERAGWLGRWIAGLLGAAWTVASFLVVPVLVSRDVGPVEAVKESALLLKRTWGENVIGQGGIGLVFGLINFLVVIAGVALIVAAAMSQNAVLIGLAVAILVIALVIGALVQAALSGIYSAALYRYASGEGESAGFDGALLTQAFAPKR</sequence>
<keyword evidence="1" id="KW-1133">Transmembrane helix</keyword>
<accession>A0A1G6U7C7</accession>
<name>A0A1G6U7C7_9GAMM</name>
<dbReference type="InterPro" id="IPR046157">
    <property type="entry name" value="DUF6159"/>
</dbReference>
<keyword evidence="1" id="KW-0472">Membrane</keyword>
<gene>
    <name evidence="2" type="ORF">SAMN04488509_102170</name>
</gene>
<organism evidence="2 3">
    <name type="scientific">Aquimonas voraii</name>
    <dbReference type="NCBI Taxonomy" id="265719"/>
    <lineage>
        <taxon>Bacteria</taxon>
        <taxon>Pseudomonadati</taxon>
        <taxon>Pseudomonadota</taxon>
        <taxon>Gammaproteobacteria</taxon>
        <taxon>Lysobacterales</taxon>
        <taxon>Lysobacteraceae</taxon>
        <taxon>Aquimonas</taxon>
    </lineage>
</organism>
<evidence type="ECO:0000256" key="1">
    <source>
        <dbReference type="SAM" id="Phobius"/>
    </source>
</evidence>
<proteinExistence type="predicted"/>
<dbReference type="EMBL" id="FNAG01000002">
    <property type="protein sequence ID" value="SDD36487.1"/>
    <property type="molecule type" value="Genomic_DNA"/>
</dbReference>
<feature type="transmembrane region" description="Helical" evidence="1">
    <location>
        <begin position="26"/>
        <end position="48"/>
    </location>
</feature>
<feature type="transmembrane region" description="Helical" evidence="1">
    <location>
        <begin position="116"/>
        <end position="134"/>
    </location>
</feature>
<feature type="transmembrane region" description="Helical" evidence="1">
    <location>
        <begin position="226"/>
        <end position="250"/>
    </location>
</feature>
<dbReference type="Pfam" id="PF19656">
    <property type="entry name" value="DUF6159"/>
    <property type="match status" value="1"/>
</dbReference>
<dbReference type="AlphaFoldDB" id="A0A1G6U7C7"/>
<dbReference type="RefSeq" id="WP_091239872.1">
    <property type="nucleotide sequence ID" value="NZ_FNAG01000002.1"/>
</dbReference>
<keyword evidence="1" id="KW-0812">Transmembrane</keyword>
<evidence type="ECO:0008006" key="4">
    <source>
        <dbReference type="Google" id="ProtNLM"/>
    </source>
</evidence>
<evidence type="ECO:0000313" key="3">
    <source>
        <dbReference type="Proteomes" id="UP000199603"/>
    </source>
</evidence>
<evidence type="ECO:0000313" key="2">
    <source>
        <dbReference type="EMBL" id="SDD36487.1"/>
    </source>
</evidence>
<feature type="transmembrane region" description="Helical" evidence="1">
    <location>
        <begin position="69"/>
        <end position="96"/>
    </location>
</feature>
<feature type="transmembrane region" description="Helical" evidence="1">
    <location>
        <begin position="192"/>
        <end position="219"/>
    </location>
</feature>
<feature type="transmembrane region" description="Helical" evidence="1">
    <location>
        <begin position="146"/>
        <end position="167"/>
    </location>
</feature>